<dbReference type="GO" id="GO:0005829">
    <property type="term" value="C:cytosol"/>
    <property type="evidence" value="ECO:0007669"/>
    <property type="project" value="TreeGrafter"/>
</dbReference>
<dbReference type="STRING" id="1050174.CEPID_06965"/>
<keyword evidence="8" id="KW-0560">Oxidoreductase</keyword>
<dbReference type="OrthoDB" id="9776868at2"/>
<dbReference type="SUPFAM" id="SSF51735">
    <property type="entry name" value="NAD(P)-binding Rossmann-fold domains"/>
    <property type="match status" value="1"/>
</dbReference>
<dbReference type="InterPro" id="IPR041121">
    <property type="entry name" value="SDH_C"/>
</dbReference>
<dbReference type="InterPro" id="IPR046346">
    <property type="entry name" value="Aminoacid_DH-like_N_sf"/>
</dbReference>
<dbReference type="PANTHER" id="PTHR21089">
    <property type="entry name" value="SHIKIMATE DEHYDROGENASE"/>
    <property type="match status" value="1"/>
</dbReference>
<dbReference type="EC" id="1.1.1.25" evidence="2"/>
<feature type="domain" description="SDH C-terminal" evidence="7">
    <location>
        <begin position="220"/>
        <end position="246"/>
    </location>
</feature>
<evidence type="ECO:0000259" key="5">
    <source>
        <dbReference type="Pfam" id="PF01488"/>
    </source>
</evidence>
<evidence type="ECO:0000313" key="9">
    <source>
        <dbReference type="Proteomes" id="UP000035368"/>
    </source>
</evidence>
<dbReference type="NCBIfam" id="NF001311">
    <property type="entry name" value="PRK00258.1-3"/>
    <property type="match status" value="1"/>
</dbReference>
<dbReference type="Gene3D" id="3.40.50.10860">
    <property type="entry name" value="Leucine Dehydrogenase, chain A, domain 1"/>
    <property type="match status" value="1"/>
</dbReference>
<proteinExistence type="predicted"/>
<protein>
    <recommendedName>
        <fullName evidence="2">shikimate dehydrogenase (NADP(+))</fullName>
        <ecNumber evidence="2">1.1.1.25</ecNumber>
    </recommendedName>
</protein>
<dbReference type="Pfam" id="PF01488">
    <property type="entry name" value="Shikimate_DH"/>
    <property type="match status" value="1"/>
</dbReference>
<sequence>MTQLAAVLGSPISHSLSPVLHNAGYAALGLDWRYHAIECTAEELPGLVAKHADHAGFSVTMPGKFAALAFADRATDRARAIGSANTLVRLDDGWLADNTDGLGVLGALAELGGEFREVTLLGAGGTARAVVWALSQLGVSKINVHNRTDRAAELAEVADVEITWQPLDAGDLDGDLIINTVPSRSLPDLIPHAPVFDVIYDPWPTELVRRAPQAVGGHIMLAHQAFAQFELFTGKRAPQAEMFAALEEALRIH</sequence>
<evidence type="ECO:0000259" key="7">
    <source>
        <dbReference type="Pfam" id="PF18317"/>
    </source>
</evidence>
<dbReference type="CDD" id="cd01065">
    <property type="entry name" value="NAD_bind_Shikimate_DH"/>
    <property type="match status" value="1"/>
</dbReference>
<dbReference type="Gene3D" id="3.40.50.720">
    <property type="entry name" value="NAD(P)-binding Rossmann-like Domain"/>
    <property type="match status" value="1"/>
</dbReference>
<dbReference type="GO" id="GO:0009423">
    <property type="term" value="P:chorismate biosynthetic process"/>
    <property type="evidence" value="ECO:0007669"/>
    <property type="project" value="UniProtKB-UniPathway"/>
</dbReference>
<evidence type="ECO:0000259" key="6">
    <source>
        <dbReference type="Pfam" id="PF08501"/>
    </source>
</evidence>
<dbReference type="Proteomes" id="UP000035368">
    <property type="component" value="Chromosome"/>
</dbReference>
<dbReference type="PANTHER" id="PTHR21089:SF1">
    <property type="entry name" value="BIFUNCTIONAL 3-DEHYDROQUINATE DEHYDRATASE_SHIKIMATE DEHYDROGENASE, CHLOROPLASTIC"/>
    <property type="match status" value="1"/>
</dbReference>
<evidence type="ECO:0000256" key="1">
    <source>
        <dbReference type="ARBA" id="ARBA00004871"/>
    </source>
</evidence>
<dbReference type="KEGG" id="cei:CEPID_06965"/>
<keyword evidence="3" id="KW-0057">Aromatic amino acid biosynthesis</keyword>
<evidence type="ECO:0000256" key="3">
    <source>
        <dbReference type="ARBA" id="ARBA00023141"/>
    </source>
</evidence>
<dbReference type="SUPFAM" id="SSF53223">
    <property type="entry name" value="Aminoacid dehydrogenase-like, N-terminal domain"/>
    <property type="match status" value="1"/>
</dbReference>
<dbReference type="UniPathway" id="UPA00053">
    <property type="reaction ID" value="UER00087"/>
</dbReference>
<feature type="domain" description="Quinate/shikimate 5-dehydrogenase/glutamyl-tRNA reductase" evidence="5">
    <location>
        <begin position="116"/>
        <end position="168"/>
    </location>
</feature>
<evidence type="ECO:0000313" key="8">
    <source>
        <dbReference type="EMBL" id="AKK03251.1"/>
    </source>
</evidence>
<comment type="catalytic activity">
    <reaction evidence="4">
        <text>shikimate + NADP(+) = 3-dehydroshikimate + NADPH + H(+)</text>
        <dbReference type="Rhea" id="RHEA:17737"/>
        <dbReference type="ChEBI" id="CHEBI:15378"/>
        <dbReference type="ChEBI" id="CHEBI:16630"/>
        <dbReference type="ChEBI" id="CHEBI:36208"/>
        <dbReference type="ChEBI" id="CHEBI:57783"/>
        <dbReference type="ChEBI" id="CHEBI:58349"/>
        <dbReference type="EC" id="1.1.1.25"/>
    </reaction>
</comment>
<dbReference type="GO" id="GO:0004764">
    <property type="term" value="F:shikimate 3-dehydrogenase (NADP+) activity"/>
    <property type="evidence" value="ECO:0007669"/>
    <property type="project" value="UniProtKB-EC"/>
</dbReference>
<comment type="pathway">
    <text evidence="1">Metabolic intermediate biosynthesis; chorismate biosynthesis; chorismate from D-erythrose 4-phosphate and phosphoenolpyruvate: step 4/7.</text>
</comment>
<dbReference type="GO" id="GO:0050661">
    <property type="term" value="F:NADP binding"/>
    <property type="evidence" value="ECO:0007669"/>
    <property type="project" value="TreeGrafter"/>
</dbReference>
<dbReference type="InterPro" id="IPR036291">
    <property type="entry name" value="NAD(P)-bd_dom_sf"/>
</dbReference>
<dbReference type="AlphaFoldDB" id="A0A0G3GPX5"/>
<feature type="domain" description="Shikimate dehydrogenase substrate binding N-terminal" evidence="6">
    <location>
        <begin position="7"/>
        <end position="87"/>
    </location>
</feature>
<keyword evidence="3" id="KW-0028">Amino-acid biosynthesis</keyword>
<dbReference type="InterPro" id="IPR022893">
    <property type="entry name" value="Shikimate_DH_fam"/>
</dbReference>
<dbReference type="Pfam" id="PF18317">
    <property type="entry name" value="SDH_C"/>
    <property type="match status" value="1"/>
</dbReference>
<dbReference type="InterPro" id="IPR013708">
    <property type="entry name" value="Shikimate_DH-bd_N"/>
</dbReference>
<dbReference type="GO" id="GO:0009073">
    <property type="term" value="P:aromatic amino acid family biosynthetic process"/>
    <property type="evidence" value="ECO:0007669"/>
    <property type="project" value="UniProtKB-KW"/>
</dbReference>
<dbReference type="RefSeq" id="WP_047240315.1">
    <property type="nucleotide sequence ID" value="NZ_CP011541.1"/>
</dbReference>
<reference evidence="8 9" key="1">
    <citation type="submission" date="2015-05" db="EMBL/GenBank/DDBJ databases">
        <title>Complete genome sequence of Corynebacterium epidermidicanis DSM 45586, isolated from the skin of a dog suffering from pruritus.</title>
        <authorList>
            <person name="Ruckert C."/>
            <person name="Albersmeier A."/>
            <person name="Winkler A."/>
            <person name="Tauch A."/>
        </authorList>
    </citation>
    <scope>NUCLEOTIDE SEQUENCE [LARGE SCALE GENOMIC DNA]</scope>
    <source>
        <strain evidence="8 9">DSM 45586</strain>
    </source>
</reference>
<organism evidence="8 9">
    <name type="scientific">Corynebacterium epidermidicanis</name>
    <dbReference type="NCBI Taxonomy" id="1050174"/>
    <lineage>
        <taxon>Bacteria</taxon>
        <taxon>Bacillati</taxon>
        <taxon>Actinomycetota</taxon>
        <taxon>Actinomycetes</taxon>
        <taxon>Mycobacteriales</taxon>
        <taxon>Corynebacteriaceae</taxon>
        <taxon>Corynebacterium</taxon>
    </lineage>
</organism>
<evidence type="ECO:0000256" key="4">
    <source>
        <dbReference type="ARBA" id="ARBA00049442"/>
    </source>
</evidence>
<gene>
    <name evidence="8" type="primary">aroE</name>
    <name evidence="8" type="ORF">CEPID_06965</name>
</gene>
<name>A0A0G3GPX5_9CORY</name>
<dbReference type="EMBL" id="CP011541">
    <property type="protein sequence ID" value="AKK03251.1"/>
    <property type="molecule type" value="Genomic_DNA"/>
</dbReference>
<dbReference type="GO" id="GO:0019632">
    <property type="term" value="P:shikimate metabolic process"/>
    <property type="evidence" value="ECO:0007669"/>
    <property type="project" value="TreeGrafter"/>
</dbReference>
<dbReference type="PATRIC" id="fig|1050174.4.peg.1409"/>
<dbReference type="Pfam" id="PF08501">
    <property type="entry name" value="Shikimate_dh_N"/>
    <property type="match status" value="1"/>
</dbReference>
<accession>A0A0G3GPX5</accession>
<dbReference type="InterPro" id="IPR006151">
    <property type="entry name" value="Shikm_DH/Glu-tRNA_Rdtase"/>
</dbReference>
<evidence type="ECO:0000256" key="2">
    <source>
        <dbReference type="ARBA" id="ARBA00012962"/>
    </source>
</evidence>
<keyword evidence="9" id="KW-1185">Reference proteome</keyword>